<comment type="caution">
    <text evidence="2">The sequence shown here is derived from an EMBL/GenBank/DDBJ whole genome shotgun (WGS) entry which is preliminary data.</text>
</comment>
<keyword evidence="1" id="KW-1133">Transmembrane helix</keyword>
<keyword evidence="1" id="KW-0812">Transmembrane</keyword>
<name>A0A645DU78_9ZZZZ</name>
<dbReference type="Pfam" id="PF04070">
    <property type="entry name" value="DUF378"/>
    <property type="match status" value="1"/>
</dbReference>
<evidence type="ECO:0008006" key="3">
    <source>
        <dbReference type="Google" id="ProtNLM"/>
    </source>
</evidence>
<dbReference type="PANTHER" id="PTHR37304:SF1">
    <property type="entry name" value="MEMBRANE PROTEIN"/>
    <property type="match status" value="1"/>
</dbReference>
<dbReference type="InterPro" id="IPR007211">
    <property type="entry name" value="DUF378"/>
</dbReference>
<gene>
    <name evidence="2" type="ORF">SDC9_139971</name>
</gene>
<dbReference type="EMBL" id="VSSQ01039721">
    <property type="protein sequence ID" value="MPM92835.1"/>
    <property type="molecule type" value="Genomic_DNA"/>
</dbReference>
<organism evidence="2">
    <name type="scientific">bioreactor metagenome</name>
    <dbReference type="NCBI Taxonomy" id="1076179"/>
    <lineage>
        <taxon>unclassified sequences</taxon>
        <taxon>metagenomes</taxon>
        <taxon>ecological metagenomes</taxon>
    </lineage>
</organism>
<dbReference type="AlphaFoldDB" id="A0A645DU78"/>
<accession>A0A645DU78</accession>
<protein>
    <recommendedName>
        <fullName evidence="3">DUF378 domain-containing protein</fullName>
    </recommendedName>
</protein>
<feature type="transmembrane region" description="Helical" evidence="1">
    <location>
        <begin position="6"/>
        <end position="30"/>
    </location>
</feature>
<reference evidence="2" key="1">
    <citation type="submission" date="2019-08" db="EMBL/GenBank/DDBJ databases">
        <authorList>
            <person name="Kucharzyk K."/>
            <person name="Murdoch R.W."/>
            <person name="Higgins S."/>
            <person name="Loffler F."/>
        </authorList>
    </citation>
    <scope>NUCLEOTIDE SEQUENCE</scope>
</reference>
<feature type="transmembrane region" description="Helical" evidence="1">
    <location>
        <begin position="42"/>
        <end position="60"/>
    </location>
</feature>
<keyword evidence="1" id="KW-0472">Membrane</keyword>
<evidence type="ECO:0000256" key="1">
    <source>
        <dbReference type="SAM" id="Phobius"/>
    </source>
</evidence>
<dbReference type="PANTHER" id="PTHR37304">
    <property type="entry name" value="MEMBRANE PROTEIN-RELATED"/>
    <property type="match status" value="1"/>
</dbReference>
<evidence type="ECO:0000313" key="2">
    <source>
        <dbReference type="EMBL" id="MPM92835.1"/>
    </source>
</evidence>
<sequence>MRGLDVIALILVVIGAINWGLIGFFDFNLVSALFGSMTTFSRVIYSLVGIAGLYAISFFGRNNEREPR</sequence>
<proteinExistence type="predicted"/>